<feature type="region of interest" description="Disordered" evidence="2">
    <location>
        <begin position="146"/>
        <end position="167"/>
    </location>
</feature>
<feature type="compositionally biased region" description="Polar residues" evidence="2">
    <location>
        <begin position="146"/>
        <end position="159"/>
    </location>
</feature>
<protein>
    <submittedName>
        <fullName evidence="3">Polyhydroxyalkanoic acid synthase subunit PhaR</fullName>
    </submittedName>
</protein>
<keyword evidence="4" id="KW-1185">Reference proteome</keyword>
<evidence type="ECO:0000313" key="4">
    <source>
        <dbReference type="Proteomes" id="UP000605259"/>
    </source>
</evidence>
<evidence type="ECO:0000256" key="1">
    <source>
        <dbReference type="SAM" id="Coils"/>
    </source>
</evidence>
<dbReference type="EMBL" id="BMFK01000001">
    <property type="protein sequence ID" value="GGE71042.1"/>
    <property type="molecule type" value="Genomic_DNA"/>
</dbReference>
<proteinExistence type="predicted"/>
<organism evidence="3 4">
    <name type="scientific">Priestia taiwanensis</name>
    <dbReference type="NCBI Taxonomy" id="1347902"/>
    <lineage>
        <taxon>Bacteria</taxon>
        <taxon>Bacillati</taxon>
        <taxon>Bacillota</taxon>
        <taxon>Bacilli</taxon>
        <taxon>Bacillales</taxon>
        <taxon>Bacillaceae</taxon>
        <taxon>Priestia</taxon>
    </lineage>
</organism>
<keyword evidence="1" id="KW-0175">Coiled coil</keyword>
<dbReference type="InterPro" id="IPR011729">
    <property type="entry name" value="PhaR_Bmeg_synth"/>
</dbReference>
<evidence type="ECO:0000256" key="2">
    <source>
        <dbReference type="SAM" id="MobiDB-lite"/>
    </source>
</evidence>
<feature type="coiled-coil region" evidence="1">
    <location>
        <begin position="74"/>
        <end position="101"/>
    </location>
</feature>
<reference evidence="3" key="1">
    <citation type="journal article" date="2014" name="Int. J. Syst. Evol. Microbiol.">
        <title>Complete genome sequence of Corynebacterium casei LMG S-19264T (=DSM 44701T), isolated from a smear-ripened cheese.</title>
        <authorList>
            <consortium name="US DOE Joint Genome Institute (JGI-PGF)"/>
            <person name="Walter F."/>
            <person name="Albersmeier A."/>
            <person name="Kalinowski J."/>
            <person name="Ruckert C."/>
        </authorList>
    </citation>
    <scope>NUCLEOTIDE SEQUENCE</scope>
    <source>
        <strain evidence="3">CGMCC 1.12698</strain>
    </source>
</reference>
<reference evidence="3" key="2">
    <citation type="submission" date="2020-09" db="EMBL/GenBank/DDBJ databases">
        <authorList>
            <person name="Sun Q."/>
            <person name="Zhou Y."/>
        </authorList>
    </citation>
    <scope>NUCLEOTIDE SEQUENCE</scope>
    <source>
        <strain evidence="3">CGMCC 1.12698</strain>
    </source>
</reference>
<dbReference type="RefSeq" id="WP_188388320.1">
    <property type="nucleotide sequence ID" value="NZ_BMFK01000001.1"/>
</dbReference>
<name>A0A917EPE6_9BACI</name>
<sequence length="167" mass="19052">MSNNNTLDPLKMWKEMYDQTEKFWGKAMNEAVHKEEYSAWMGSVLEMNLFHQKMMTDMTRSYLEKVNIPSKEDIASVASLIVNLEAKVDALEELIEEKLDELGQVGITKSSLTRLKNDVKAVDGKVELISSTLQAHGELLEKLQHVQPQQIPTQSAQEQTKSKKEDK</sequence>
<comment type="caution">
    <text evidence="3">The sequence shown here is derived from an EMBL/GenBank/DDBJ whole genome shotgun (WGS) entry which is preliminary data.</text>
</comment>
<accession>A0A917EPE6</accession>
<dbReference type="AlphaFoldDB" id="A0A917EPE6"/>
<gene>
    <name evidence="3" type="ORF">GCM10007140_21130</name>
</gene>
<dbReference type="NCBIfam" id="TIGR02132">
    <property type="entry name" value="phaR_Bmeg"/>
    <property type="match status" value="1"/>
</dbReference>
<evidence type="ECO:0000313" key="3">
    <source>
        <dbReference type="EMBL" id="GGE71042.1"/>
    </source>
</evidence>
<dbReference type="Proteomes" id="UP000605259">
    <property type="component" value="Unassembled WGS sequence"/>
</dbReference>